<protein>
    <submittedName>
        <fullName evidence="2">Uncharacterized protein</fullName>
    </submittedName>
</protein>
<dbReference type="OrthoDB" id="5875288at2759"/>
<proteinExistence type="predicted"/>
<gene>
    <name evidence="2" type="primary">Cnig_chr_I.g924</name>
    <name evidence="2" type="ORF">B9Z55_000924</name>
</gene>
<name>A0A2G5VVI0_9PELO</name>
<dbReference type="AlphaFoldDB" id="A0A2G5VVI0"/>
<feature type="compositionally biased region" description="Basic and acidic residues" evidence="1">
    <location>
        <begin position="113"/>
        <end position="123"/>
    </location>
</feature>
<comment type="caution">
    <text evidence="2">The sequence shown here is derived from an EMBL/GenBank/DDBJ whole genome shotgun (WGS) entry which is preliminary data.</text>
</comment>
<organism evidence="2 3">
    <name type="scientific">Caenorhabditis nigoni</name>
    <dbReference type="NCBI Taxonomy" id="1611254"/>
    <lineage>
        <taxon>Eukaryota</taxon>
        <taxon>Metazoa</taxon>
        <taxon>Ecdysozoa</taxon>
        <taxon>Nematoda</taxon>
        <taxon>Chromadorea</taxon>
        <taxon>Rhabditida</taxon>
        <taxon>Rhabditina</taxon>
        <taxon>Rhabditomorpha</taxon>
        <taxon>Rhabditoidea</taxon>
        <taxon>Rhabditidae</taxon>
        <taxon>Peloderinae</taxon>
        <taxon>Caenorhabditis</taxon>
    </lineage>
</organism>
<dbReference type="STRING" id="1611254.A0A2G5VVI0"/>
<evidence type="ECO:0000313" key="2">
    <source>
        <dbReference type="EMBL" id="PIC55802.1"/>
    </source>
</evidence>
<reference evidence="3" key="1">
    <citation type="submission" date="2017-10" db="EMBL/GenBank/DDBJ databases">
        <title>Rapid genome shrinkage in a self-fertile nematode reveals novel sperm competition proteins.</title>
        <authorList>
            <person name="Yin D."/>
            <person name="Schwarz E.M."/>
            <person name="Thomas C.G."/>
            <person name="Felde R.L."/>
            <person name="Korf I.F."/>
            <person name="Cutter A.D."/>
            <person name="Schartner C.M."/>
            <person name="Ralston E.J."/>
            <person name="Meyer B.J."/>
            <person name="Haag E.S."/>
        </authorList>
    </citation>
    <scope>NUCLEOTIDE SEQUENCE [LARGE SCALE GENOMIC DNA]</scope>
    <source>
        <strain evidence="3">JU1422</strain>
    </source>
</reference>
<accession>A0A2G5VVI0</accession>
<dbReference type="EMBL" id="PDUG01000001">
    <property type="protein sequence ID" value="PIC55802.1"/>
    <property type="molecule type" value="Genomic_DNA"/>
</dbReference>
<dbReference type="Proteomes" id="UP000230233">
    <property type="component" value="Chromosome I"/>
</dbReference>
<keyword evidence="3" id="KW-1185">Reference proteome</keyword>
<evidence type="ECO:0000313" key="3">
    <source>
        <dbReference type="Proteomes" id="UP000230233"/>
    </source>
</evidence>
<sequence length="123" mass="14700">MGDYAYEGTPEQTKESLLVNHFIHNLNPLLRRKMQHLETAPKKLEDAIRKAERFQRLKNLDEEEEQKALVAAMSQLTTAETRENPRPPPPRRSWNRDNRPNWNRNFRQSRLGRRSDRHQNGFQ</sequence>
<feature type="region of interest" description="Disordered" evidence="1">
    <location>
        <begin position="68"/>
        <end position="123"/>
    </location>
</feature>
<evidence type="ECO:0000256" key="1">
    <source>
        <dbReference type="SAM" id="MobiDB-lite"/>
    </source>
</evidence>